<accession>A0ABU0HIN5</accession>
<dbReference type="RefSeq" id="WP_238250160.1">
    <property type="nucleotide sequence ID" value="NZ_BPQX01000037.1"/>
</dbReference>
<feature type="transmembrane region" description="Helical" evidence="1">
    <location>
        <begin position="183"/>
        <end position="204"/>
    </location>
</feature>
<keyword evidence="1" id="KW-0812">Transmembrane</keyword>
<evidence type="ECO:0000256" key="1">
    <source>
        <dbReference type="SAM" id="Phobius"/>
    </source>
</evidence>
<comment type="caution">
    <text evidence="3">The sequence shown here is derived from an EMBL/GenBank/DDBJ whole genome shotgun (WGS) entry which is preliminary data.</text>
</comment>
<feature type="transmembrane region" description="Helical" evidence="1">
    <location>
        <begin position="233"/>
        <end position="254"/>
    </location>
</feature>
<keyword evidence="1" id="KW-1133">Transmembrane helix</keyword>
<feature type="transmembrane region" description="Helical" evidence="1">
    <location>
        <begin position="145"/>
        <end position="163"/>
    </location>
</feature>
<dbReference type="EMBL" id="JAUSVV010000002">
    <property type="protein sequence ID" value="MDQ0441580.1"/>
    <property type="molecule type" value="Genomic_DNA"/>
</dbReference>
<evidence type="ECO:0000313" key="3">
    <source>
        <dbReference type="EMBL" id="MDQ0441580.1"/>
    </source>
</evidence>
<feature type="transmembrane region" description="Helical" evidence="1">
    <location>
        <begin position="95"/>
        <end position="113"/>
    </location>
</feature>
<proteinExistence type="predicted"/>
<keyword evidence="1" id="KW-0472">Membrane</keyword>
<feature type="transmembrane region" description="Helical" evidence="1">
    <location>
        <begin position="119"/>
        <end position="138"/>
    </location>
</feature>
<dbReference type="Pfam" id="PF07786">
    <property type="entry name" value="HGSNAT_cat"/>
    <property type="match status" value="1"/>
</dbReference>
<evidence type="ECO:0000259" key="2">
    <source>
        <dbReference type="Pfam" id="PF07786"/>
    </source>
</evidence>
<dbReference type="InterPro" id="IPR012429">
    <property type="entry name" value="HGSNAT_cat"/>
</dbReference>
<reference evidence="3 4" key="1">
    <citation type="submission" date="2023-07" db="EMBL/GenBank/DDBJ databases">
        <title>Genomic Encyclopedia of Type Strains, Phase IV (KMG-IV): sequencing the most valuable type-strain genomes for metagenomic binning, comparative biology and taxonomic classification.</title>
        <authorList>
            <person name="Goeker M."/>
        </authorList>
    </citation>
    <scope>NUCLEOTIDE SEQUENCE [LARGE SCALE GENOMIC DNA]</scope>
    <source>
        <strain evidence="3 4">DSM 19562</strain>
    </source>
</reference>
<gene>
    <name evidence="3" type="ORF">QO016_001063</name>
</gene>
<sequence length="331" mass="35124">MITPPPSGPGSSSKSPGRRLPVIDVARAVALLAMACFHGLWDLGNLRLTPDNYAATPLGRHAAQGIAGSFLVLVGIGLVLMNGRGIRPRPTLRRLLRVAGGALLVTIATRIVFPDAYVFFGVLHCITVASVIGLPFLFLPWPLTLAAAAAVLAAPAFIEANWLDSPLLWFLGLGRITPHTNDYVPLFPWFGLVLAGIVLGRLALPALSRSRLGAWEPHSRPARAAAFAGRHSLAVYLIHQPVLFGLAFALAALIGPNPKAGLKAFRADYFAMCTRGGGDTGPCRVAARCTSEALVREDLFRDDGRPYSVPERARAQALSQGCYTAAEGGAR</sequence>
<keyword evidence="4" id="KW-1185">Reference proteome</keyword>
<feature type="domain" description="Heparan-alpha-glucosaminide N-acetyltransferase catalytic" evidence="2">
    <location>
        <begin position="19"/>
        <end position="241"/>
    </location>
</feature>
<protein>
    <submittedName>
        <fullName evidence="3">Membrane protein</fullName>
    </submittedName>
</protein>
<name>A0ABU0HIN5_9HYPH</name>
<dbReference type="Proteomes" id="UP001236369">
    <property type="component" value="Unassembled WGS sequence"/>
</dbReference>
<organism evidence="3 4">
    <name type="scientific">Methylobacterium persicinum</name>
    <dbReference type="NCBI Taxonomy" id="374426"/>
    <lineage>
        <taxon>Bacteria</taxon>
        <taxon>Pseudomonadati</taxon>
        <taxon>Pseudomonadota</taxon>
        <taxon>Alphaproteobacteria</taxon>
        <taxon>Hyphomicrobiales</taxon>
        <taxon>Methylobacteriaceae</taxon>
        <taxon>Methylobacterium</taxon>
    </lineage>
</organism>
<feature type="transmembrane region" description="Helical" evidence="1">
    <location>
        <begin position="61"/>
        <end position="83"/>
    </location>
</feature>
<evidence type="ECO:0000313" key="4">
    <source>
        <dbReference type="Proteomes" id="UP001236369"/>
    </source>
</evidence>